<evidence type="ECO:0000259" key="6">
    <source>
        <dbReference type="PROSITE" id="PS50237"/>
    </source>
</evidence>
<dbReference type="GO" id="GO:0000209">
    <property type="term" value="P:protein polyubiquitination"/>
    <property type="evidence" value="ECO:0007669"/>
    <property type="project" value="InterPro"/>
</dbReference>
<comment type="catalytic activity">
    <reaction evidence="1">
        <text>S-ubiquitinyl-[E2 ubiquitin-conjugating enzyme]-L-cysteine + [acceptor protein]-L-lysine = [E2 ubiquitin-conjugating enzyme]-L-cysteine + N(6)-ubiquitinyl-[acceptor protein]-L-lysine.</text>
        <dbReference type="EC" id="2.3.2.26"/>
    </reaction>
</comment>
<keyword evidence="3" id="KW-0808">Transferase</keyword>
<dbReference type="PaxDb" id="8022-A0A060W2T3"/>
<dbReference type="InterPro" id="IPR000569">
    <property type="entry name" value="HECT_dom"/>
</dbReference>
<evidence type="ECO:0000256" key="5">
    <source>
        <dbReference type="PROSITE-ProRule" id="PRU00104"/>
    </source>
</evidence>
<evidence type="ECO:0000256" key="4">
    <source>
        <dbReference type="ARBA" id="ARBA00022786"/>
    </source>
</evidence>
<dbReference type="GO" id="GO:0061630">
    <property type="term" value="F:ubiquitin protein ligase activity"/>
    <property type="evidence" value="ECO:0007669"/>
    <property type="project" value="UniProtKB-EC"/>
</dbReference>
<dbReference type="SUPFAM" id="SSF56204">
    <property type="entry name" value="Hect, E3 ligase catalytic domain"/>
    <property type="match status" value="1"/>
</dbReference>
<evidence type="ECO:0000256" key="3">
    <source>
        <dbReference type="ARBA" id="ARBA00022679"/>
    </source>
</evidence>
<dbReference type="Proteomes" id="UP000193380">
    <property type="component" value="Unassembled WGS sequence"/>
</dbReference>
<dbReference type="InterPro" id="IPR044611">
    <property type="entry name" value="E3A/B/C-like"/>
</dbReference>
<dbReference type="Pfam" id="PF00632">
    <property type="entry name" value="HECT"/>
    <property type="match status" value="1"/>
</dbReference>
<accession>A0A060W2T3</accession>
<dbReference type="InterPro" id="IPR035983">
    <property type="entry name" value="Hect_E3_ubiquitin_ligase"/>
</dbReference>
<evidence type="ECO:0000313" key="7">
    <source>
        <dbReference type="EMBL" id="CDQ61588.1"/>
    </source>
</evidence>
<keyword evidence="4 5" id="KW-0833">Ubl conjugation pathway</keyword>
<evidence type="ECO:0000313" key="8">
    <source>
        <dbReference type="Proteomes" id="UP000193380"/>
    </source>
</evidence>
<dbReference type="PROSITE" id="PS50237">
    <property type="entry name" value="HECT"/>
    <property type="match status" value="1"/>
</dbReference>
<dbReference type="PANTHER" id="PTHR45700:SF9">
    <property type="entry name" value="HECT-TYPE E3 UBIQUITIN TRANSFERASE"/>
    <property type="match status" value="1"/>
</dbReference>
<dbReference type="STRING" id="8022.A0A060W2T3"/>
<gene>
    <name evidence="7" type="ORF">GSONMT00065478001</name>
</gene>
<evidence type="ECO:0000256" key="2">
    <source>
        <dbReference type="ARBA" id="ARBA00012485"/>
    </source>
</evidence>
<proteinExistence type="predicted"/>
<dbReference type="Gene3D" id="3.30.2160.10">
    <property type="entry name" value="Hect, E3 ligase catalytic domain"/>
    <property type="match status" value="1"/>
</dbReference>
<dbReference type="Gene3D" id="3.90.1750.10">
    <property type="entry name" value="Hect, E3 ligase catalytic domains"/>
    <property type="match status" value="1"/>
</dbReference>
<reference evidence="7" key="2">
    <citation type="submission" date="2014-03" db="EMBL/GenBank/DDBJ databases">
        <authorList>
            <person name="Genoscope - CEA"/>
        </authorList>
    </citation>
    <scope>NUCLEOTIDE SEQUENCE</scope>
</reference>
<comment type="caution">
    <text evidence="5">Lacks conserved residue(s) required for the propagation of feature annotation.</text>
</comment>
<protein>
    <recommendedName>
        <fullName evidence="2">HECT-type E3 ubiquitin transferase</fullName>
        <ecNumber evidence="2">2.3.2.26</ecNumber>
    </recommendedName>
</protein>
<name>A0A060W2T3_ONCMY</name>
<dbReference type="PANTHER" id="PTHR45700">
    <property type="entry name" value="UBIQUITIN-PROTEIN LIGASE E3C"/>
    <property type="match status" value="1"/>
</dbReference>
<reference evidence="7" key="1">
    <citation type="journal article" date="2014" name="Nat. Commun.">
        <title>The rainbow trout genome provides novel insights into evolution after whole-genome duplication in vertebrates.</title>
        <authorList>
            <person name="Berthelot C."/>
            <person name="Brunet F."/>
            <person name="Chalopin D."/>
            <person name="Juanchich A."/>
            <person name="Bernard M."/>
            <person name="Noel B."/>
            <person name="Bento P."/>
            <person name="Da Silva C."/>
            <person name="Labadie K."/>
            <person name="Alberti A."/>
            <person name="Aury J.M."/>
            <person name="Louis A."/>
            <person name="Dehais P."/>
            <person name="Bardou P."/>
            <person name="Montfort J."/>
            <person name="Klopp C."/>
            <person name="Cabau C."/>
            <person name="Gaspin C."/>
            <person name="Thorgaard G.H."/>
            <person name="Boussaha M."/>
            <person name="Quillet E."/>
            <person name="Guyomard R."/>
            <person name="Galiana D."/>
            <person name="Bobe J."/>
            <person name="Volff J.N."/>
            <person name="Genet C."/>
            <person name="Wincker P."/>
            <person name="Jaillon O."/>
            <person name="Roest Crollius H."/>
            <person name="Guiguen Y."/>
        </authorList>
    </citation>
    <scope>NUCLEOTIDE SEQUENCE [LARGE SCALE GENOMIC DNA]</scope>
</reference>
<dbReference type="EMBL" id="FR904384">
    <property type="protein sequence ID" value="CDQ61588.1"/>
    <property type="molecule type" value="Genomic_DNA"/>
</dbReference>
<dbReference type="EC" id="2.3.2.26" evidence="2"/>
<dbReference type="AlphaFoldDB" id="A0A060W2T3"/>
<evidence type="ECO:0000256" key="1">
    <source>
        <dbReference type="ARBA" id="ARBA00000885"/>
    </source>
</evidence>
<sequence length="156" mass="17917">MSLLFLNIKVRRLQLVSDSLDELARNRADLKKKLKVTFVGEAGLDMGGLTKEWFLLLIRQIFHTDYGMFTFFKDSHCHWFSSWKCDNYSEFRLVGALMGLAVYNSITLDIRFPPCVYKKLLTPPVVPCDPDTPVGMATLTLDDLQQVMPVCTRHKL</sequence>
<organism evidence="7 8">
    <name type="scientific">Oncorhynchus mykiss</name>
    <name type="common">Rainbow trout</name>
    <name type="synonym">Salmo gairdneri</name>
    <dbReference type="NCBI Taxonomy" id="8022"/>
    <lineage>
        <taxon>Eukaryota</taxon>
        <taxon>Metazoa</taxon>
        <taxon>Chordata</taxon>
        <taxon>Craniata</taxon>
        <taxon>Vertebrata</taxon>
        <taxon>Euteleostomi</taxon>
        <taxon>Actinopterygii</taxon>
        <taxon>Neopterygii</taxon>
        <taxon>Teleostei</taxon>
        <taxon>Protacanthopterygii</taxon>
        <taxon>Salmoniformes</taxon>
        <taxon>Salmonidae</taxon>
        <taxon>Salmoninae</taxon>
        <taxon>Oncorhynchus</taxon>
    </lineage>
</organism>
<feature type="domain" description="HECT" evidence="6">
    <location>
        <begin position="26"/>
        <end position="156"/>
    </location>
</feature>